<sequence>MAETGFEGLEELDSFTKDMLELAEKEMPRESSKFLKKNANQLKTATKNKAKQLGIIEETGNYYEGFKSGKVYKYNGALSCRAYNTSPHAHLLEYGHLQTDKEGNSVGKGFVPGFHPFQRAYEDFINKYYNNCEQFVDDMINKHGL</sequence>
<name>A0ABV4DWC1_9CLOT</name>
<dbReference type="Pfam" id="PF04883">
    <property type="entry name" value="HK97-gp10_like"/>
    <property type="match status" value="1"/>
</dbReference>
<evidence type="ECO:0000313" key="2">
    <source>
        <dbReference type="Proteomes" id="UP001565220"/>
    </source>
</evidence>
<proteinExistence type="predicted"/>
<comment type="caution">
    <text evidence="1">The sequence shown here is derived from an EMBL/GenBank/DDBJ whole genome shotgun (WGS) entry which is preliminary data.</text>
</comment>
<dbReference type="Proteomes" id="UP001565220">
    <property type="component" value="Unassembled WGS sequence"/>
</dbReference>
<gene>
    <name evidence="1" type="ORF">AB8S09_06775</name>
</gene>
<evidence type="ECO:0000313" key="1">
    <source>
        <dbReference type="EMBL" id="MEY8763343.1"/>
    </source>
</evidence>
<organism evidence="1 2">
    <name type="scientific">Clostridium lapidicellarium</name>
    <dbReference type="NCBI Taxonomy" id="3240931"/>
    <lineage>
        <taxon>Bacteria</taxon>
        <taxon>Bacillati</taxon>
        <taxon>Bacillota</taxon>
        <taxon>Clostridia</taxon>
        <taxon>Eubacteriales</taxon>
        <taxon>Clostridiaceae</taxon>
        <taxon>Clostridium</taxon>
    </lineage>
</organism>
<accession>A0ABV4DWC1</accession>
<dbReference type="EMBL" id="JBGFFE010000007">
    <property type="protein sequence ID" value="MEY8763343.1"/>
    <property type="molecule type" value="Genomic_DNA"/>
</dbReference>
<keyword evidence="2" id="KW-1185">Reference proteome</keyword>
<protein>
    <submittedName>
        <fullName evidence="1">HK97 gp10 family phage protein</fullName>
    </submittedName>
</protein>
<reference evidence="1 2" key="1">
    <citation type="submission" date="2024-08" db="EMBL/GenBank/DDBJ databases">
        <title>Clostridium lapicellarii sp. nov., and Clostridium renhuaiense sp. nov., two species isolated from the mud in a fermentation cellar used for producing sauce-flavour Chinese liquors.</title>
        <authorList>
            <person name="Yang F."/>
            <person name="Wang H."/>
            <person name="Chen L.Q."/>
            <person name="Zhou N."/>
            <person name="Lu J.J."/>
            <person name="Pu X.X."/>
            <person name="Wan B."/>
            <person name="Wang L."/>
            <person name="Liu S.J."/>
        </authorList>
    </citation>
    <scope>NUCLEOTIDE SEQUENCE [LARGE SCALE GENOMIC DNA]</scope>
    <source>
        <strain evidence="1 2">MT-113</strain>
    </source>
</reference>
<dbReference type="InterPro" id="IPR010064">
    <property type="entry name" value="HK97-gp10_tail"/>
</dbReference>
<dbReference type="RefSeq" id="WP_369868747.1">
    <property type="nucleotide sequence ID" value="NZ_JBGFFE010000007.1"/>
</dbReference>